<organism evidence="2 3">
    <name type="scientific">Chiayiivirga flava</name>
    <dbReference type="NCBI Taxonomy" id="659595"/>
    <lineage>
        <taxon>Bacteria</taxon>
        <taxon>Pseudomonadati</taxon>
        <taxon>Pseudomonadota</taxon>
        <taxon>Gammaproteobacteria</taxon>
        <taxon>Lysobacterales</taxon>
        <taxon>Lysobacteraceae</taxon>
        <taxon>Chiayiivirga</taxon>
    </lineage>
</organism>
<evidence type="ECO:0000313" key="2">
    <source>
        <dbReference type="EMBL" id="MBB5208008.1"/>
    </source>
</evidence>
<dbReference type="InterPro" id="IPR059226">
    <property type="entry name" value="Choice_anch_Q_dom"/>
</dbReference>
<dbReference type="InterPro" id="IPR012334">
    <property type="entry name" value="Pectin_lyas_fold"/>
</dbReference>
<evidence type="ECO:0000256" key="1">
    <source>
        <dbReference type="SAM" id="SignalP"/>
    </source>
</evidence>
<dbReference type="PANTHER" id="PTHR11319">
    <property type="entry name" value="G PROTEIN-COUPLED RECEPTOR-RELATED"/>
    <property type="match status" value="1"/>
</dbReference>
<dbReference type="AlphaFoldDB" id="A0A7W8D8B2"/>
<name>A0A7W8D8B2_9GAMM</name>
<proteinExistence type="predicted"/>
<comment type="caution">
    <text evidence="2">The sequence shown here is derived from an EMBL/GenBank/DDBJ whole genome shotgun (WGS) entry which is preliminary data.</text>
</comment>
<dbReference type="InterPro" id="IPR011050">
    <property type="entry name" value="Pectin_lyase_fold/virulence"/>
</dbReference>
<dbReference type="RefSeq" id="WP_183960515.1">
    <property type="nucleotide sequence ID" value="NZ_JACHHP010000002.1"/>
</dbReference>
<keyword evidence="3" id="KW-1185">Reference proteome</keyword>
<reference evidence="2 3" key="1">
    <citation type="submission" date="2020-08" db="EMBL/GenBank/DDBJ databases">
        <title>Genomic Encyclopedia of Type Strains, Phase IV (KMG-IV): sequencing the most valuable type-strain genomes for metagenomic binning, comparative biology and taxonomic classification.</title>
        <authorList>
            <person name="Goeker M."/>
        </authorList>
    </citation>
    <scope>NUCLEOTIDE SEQUENCE [LARGE SCALE GENOMIC DNA]</scope>
    <source>
        <strain evidence="2 3">DSM 24163</strain>
    </source>
</reference>
<dbReference type="PANTHER" id="PTHR11319:SF35">
    <property type="entry name" value="OUTER MEMBRANE PROTEIN PMPC-RELATED"/>
    <property type="match status" value="1"/>
</dbReference>
<dbReference type="Proteomes" id="UP000521199">
    <property type="component" value="Unassembled WGS sequence"/>
</dbReference>
<dbReference type="Gene3D" id="2.160.20.10">
    <property type="entry name" value="Single-stranded right-handed beta-helix, Pectin lyase-like"/>
    <property type="match status" value="1"/>
</dbReference>
<sequence>MHPTPRRLLALALCCAPIAAQAQVFVRADAPAGGDGSSWASAYQRLDTALSAHPGDEIWVARGRYVPPVNPDPDYTPSEQRRRTSFVIPPGTRIYGGFAGTENVLAQRNLRLNRSVLSGDMQANDSNRDADGVTPTPDDIVGDNALHVVRFDAMLWNGGDGADIGPDTVLDGFVLSGGYASEDLYEAGGGGAVCIAGFDPGNVERCSPTLRNLEFVGNLAGDGTGTGGGGALAIYSGGAPAAPLVQNAVFRNNRSTSSGGAVLVTSVWVVPTPTFEDVEFIGNEAVSGGAVALTDFFDVRIDRARFTGNRARRNAPEDGDFNAHGGALYINGGFDFEDAFARLRVSNAVFFDNRAENLGGAVMNVSNGAATRVELVNSSFSANRARLGGVLFVPDVDGPVTQILNSVLWGNVATQAPEAFDAFATGAGDNIYGDLSEASRRVEIGHSLLQHGLNAPGVVYSQGYEAFPPTALVNLGGLASADPRFSGAELRLRSQSPAIDAGSNAYNTTALDRDGNVRVTGARIDMGAYEFIDNGCDGLPDGLFCDGFE</sequence>
<dbReference type="EMBL" id="JACHHP010000002">
    <property type="protein sequence ID" value="MBB5208008.1"/>
    <property type="molecule type" value="Genomic_DNA"/>
</dbReference>
<feature type="chain" id="PRO_5031043353" evidence="1">
    <location>
        <begin position="23"/>
        <end position="549"/>
    </location>
</feature>
<evidence type="ECO:0000313" key="3">
    <source>
        <dbReference type="Proteomes" id="UP000521199"/>
    </source>
</evidence>
<feature type="signal peptide" evidence="1">
    <location>
        <begin position="1"/>
        <end position="22"/>
    </location>
</feature>
<gene>
    <name evidence="2" type="ORF">HNQ52_001537</name>
</gene>
<dbReference type="NCBIfam" id="NF041518">
    <property type="entry name" value="choice_anch_Q"/>
    <property type="match status" value="1"/>
</dbReference>
<keyword evidence="1" id="KW-0732">Signal</keyword>
<accession>A0A7W8D8B2</accession>
<protein>
    <submittedName>
        <fullName evidence="2">Putative outer membrane repeat protein</fullName>
    </submittedName>
</protein>
<dbReference type="SUPFAM" id="SSF51126">
    <property type="entry name" value="Pectin lyase-like"/>
    <property type="match status" value="1"/>
</dbReference>